<keyword evidence="1" id="KW-0696">RNA-directed RNA polymerase</keyword>
<dbReference type="Proteomes" id="UP000076871">
    <property type="component" value="Unassembled WGS sequence"/>
</dbReference>
<dbReference type="InterPro" id="IPR057596">
    <property type="entry name" value="RDRP_core"/>
</dbReference>
<reference evidence="3 4" key="1">
    <citation type="journal article" date="2016" name="Mol. Biol. Evol.">
        <title>Comparative Genomics of Early-Diverging Mushroom-Forming Fungi Provides Insights into the Origins of Lignocellulose Decay Capabilities.</title>
        <authorList>
            <person name="Nagy L.G."/>
            <person name="Riley R."/>
            <person name="Tritt A."/>
            <person name="Adam C."/>
            <person name="Daum C."/>
            <person name="Floudas D."/>
            <person name="Sun H."/>
            <person name="Yadav J.S."/>
            <person name="Pangilinan J."/>
            <person name="Larsson K.H."/>
            <person name="Matsuura K."/>
            <person name="Barry K."/>
            <person name="Labutti K."/>
            <person name="Kuo R."/>
            <person name="Ohm R.A."/>
            <person name="Bhattacharya S.S."/>
            <person name="Shirouzu T."/>
            <person name="Yoshinaga Y."/>
            <person name="Martin F.M."/>
            <person name="Grigoriev I.V."/>
            <person name="Hibbett D.S."/>
        </authorList>
    </citation>
    <scope>NUCLEOTIDE SEQUENCE [LARGE SCALE GENOMIC DNA]</scope>
    <source>
        <strain evidence="3 4">93-53</strain>
    </source>
</reference>
<dbReference type="OrthoDB" id="6513042at2759"/>
<dbReference type="InParanoid" id="A0A165EEG3"/>
<gene>
    <name evidence="3" type="ORF">LAESUDRAFT_652760</name>
</gene>
<evidence type="ECO:0000313" key="4">
    <source>
        <dbReference type="Proteomes" id="UP000076871"/>
    </source>
</evidence>
<protein>
    <recommendedName>
        <fullName evidence="1">RNA-dependent RNA polymerase</fullName>
        <ecNumber evidence="1">2.7.7.48</ecNumber>
    </recommendedName>
</protein>
<dbReference type="GO" id="GO:0003968">
    <property type="term" value="F:RNA-directed RNA polymerase activity"/>
    <property type="evidence" value="ECO:0007669"/>
    <property type="project" value="UniProtKB-KW"/>
</dbReference>
<evidence type="ECO:0000256" key="1">
    <source>
        <dbReference type="RuleBase" id="RU363098"/>
    </source>
</evidence>
<dbReference type="PANTHER" id="PTHR23079:SF55">
    <property type="entry name" value="RNA-DIRECTED RNA POLYMERASE"/>
    <property type="match status" value="1"/>
</dbReference>
<dbReference type="GO" id="GO:0030422">
    <property type="term" value="P:siRNA processing"/>
    <property type="evidence" value="ECO:0007669"/>
    <property type="project" value="TreeGrafter"/>
</dbReference>
<accession>A0A165EEG3</accession>
<sequence>MDIFMCNLPMSLTPNQLKIRIATELHSPDFGRRTAGNNPINFEVRISNKKGRAPVGFLTVPTIEIGQEFLEEYGGNTSQKPIVIGGSRIKFLPGKREAKEDVLEMIRRLPYIDPRMIEERDAQANELQSHAVSVSTLQFGWVCRDNIFSIEWEKQCAIRGSMAYNEDRREFRIKVPDVKQSRIIAIRAAQVYWLGAAPDGTRDGMRMPVLFFHLNHPPSFEIEPDQSELIALLANLFTRANAPTRHRWTSFDDTHAEIAPYTSLALRIVCTSQADLDTFQYFRDIAHMTCHDYTYSVQKRDLFSSTVRHMYSSWIADLDWKVAFQVEALSRSYLIDMKELLSLRPRIEQMVEARGTAMTSTFLRDFGSELKATLWYGDGSEIPVDAVEQFFSRSWRRYLQSPIAPIQPISTDNFECLRVIVTPTTSYLEGPFPERSNRVMRRYVANQDSFLRVSFVDETRLTHRFDREVDGRTFINRTVKHLLVHGMTVAGRHFDFLAYSQSALKEHSVWFVKEFVHIDGTTVNATTIRKSLGSFRDLAFDPQLIYCPARYAARMSQAFTTTDSSIAIEPEEVMPLDDVMDSEDRYCFTDGVGTLSAELAREIWMELRLKRRRARRTKTYPRLFQIRFMGSKGMLSVDYTLKGRSICLRPSMIKFDSPNSMEVEIARAFDKPGPYYLNRPLIMLLEGLGVPYEVFLALQEDAVRRAQGAVKSLELSARLLEAYGLGASYRLTSTMLHLHRLSIGPLKKDIFWQQMMDFAVNHVLRELKHHARIPVPQGWTVVGVADVHGYLEEGQIFVCIDSQDQNEPFYLEGPVLISRSPTIHPGDVQIVHAIGRPPPGSPFQKESLPNSVVFSIKGARPLPSCLGGGDLDGDVYNVTTMPDLHPRRTYAAASYDPAKRKTVDHESTIEDVADFVAEYINSDTLGIIAINWLIIADQSSQGILDPDCLRLAQLHSDAVDYPKSGNPVPLDRIPQLKFRAKPDWNAPETLVRESPRYYESNRAIGRLFREIELPALRTATKASRAQRRHLKDGQEFDLADIVQEFQSYEPREDNYVQLTVEHRISEYIPIPEDVDVEESLIETMWELFRSYSAQLRTICADHTLSYSRDAMLTEEEAVVGTIVARSSQPRRRKDMMSQLREQTASLVESVRAGISGDDDTPSEESLLRAWIAYKVALIQDDYFGARSFAWIALGEAFDAIKDIEQEDQRLLR</sequence>
<keyword evidence="1" id="KW-0808">Transferase</keyword>
<dbReference type="Pfam" id="PF05183">
    <property type="entry name" value="RdRP"/>
    <property type="match status" value="1"/>
</dbReference>
<dbReference type="GO" id="GO:0003723">
    <property type="term" value="F:RNA binding"/>
    <property type="evidence" value="ECO:0007669"/>
    <property type="project" value="UniProtKB-KW"/>
</dbReference>
<dbReference type="STRING" id="1314785.A0A165EEG3"/>
<dbReference type="GO" id="GO:0031380">
    <property type="term" value="C:nuclear RNA-directed RNA polymerase complex"/>
    <property type="evidence" value="ECO:0007669"/>
    <property type="project" value="TreeGrafter"/>
</dbReference>
<keyword evidence="1" id="KW-0694">RNA-binding</keyword>
<organism evidence="3 4">
    <name type="scientific">Laetiporus sulphureus 93-53</name>
    <dbReference type="NCBI Taxonomy" id="1314785"/>
    <lineage>
        <taxon>Eukaryota</taxon>
        <taxon>Fungi</taxon>
        <taxon>Dikarya</taxon>
        <taxon>Basidiomycota</taxon>
        <taxon>Agaricomycotina</taxon>
        <taxon>Agaricomycetes</taxon>
        <taxon>Polyporales</taxon>
        <taxon>Laetiporus</taxon>
    </lineage>
</organism>
<dbReference type="RefSeq" id="XP_040764617.1">
    <property type="nucleotide sequence ID" value="XM_040904377.1"/>
</dbReference>
<dbReference type="AlphaFoldDB" id="A0A165EEG3"/>
<feature type="domain" description="RDRP core" evidence="2">
    <location>
        <begin position="421"/>
        <end position="1011"/>
    </location>
</feature>
<proteinExistence type="inferred from homology"/>
<keyword evidence="1" id="KW-0548">Nucleotidyltransferase</keyword>
<dbReference type="EMBL" id="KV427622">
    <property type="protein sequence ID" value="KZT06877.1"/>
    <property type="molecule type" value="Genomic_DNA"/>
</dbReference>
<dbReference type="InterPro" id="IPR007855">
    <property type="entry name" value="RDRP"/>
</dbReference>
<dbReference type="PANTHER" id="PTHR23079">
    <property type="entry name" value="RNA-DEPENDENT RNA POLYMERASE"/>
    <property type="match status" value="1"/>
</dbReference>
<evidence type="ECO:0000313" key="3">
    <source>
        <dbReference type="EMBL" id="KZT06877.1"/>
    </source>
</evidence>
<name>A0A165EEG3_9APHY</name>
<dbReference type="EC" id="2.7.7.48" evidence="1"/>
<evidence type="ECO:0000259" key="2">
    <source>
        <dbReference type="Pfam" id="PF05183"/>
    </source>
</evidence>
<dbReference type="GeneID" id="63821407"/>
<comment type="similarity">
    <text evidence="1">Belongs to the RdRP family.</text>
</comment>
<keyword evidence="4" id="KW-1185">Reference proteome</keyword>
<comment type="catalytic activity">
    <reaction evidence="1">
        <text>RNA(n) + a ribonucleoside 5'-triphosphate = RNA(n+1) + diphosphate</text>
        <dbReference type="Rhea" id="RHEA:21248"/>
        <dbReference type="Rhea" id="RHEA-COMP:14527"/>
        <dbReference type="Rhea" id="RHEA-COMP:17342"/>
        <dbReference type="ChEBI" id="CHEBI:33019"/>
        <dbReference type="ChEBI" id="CHEBI:61557"/>
        <dbReference type="ChEBI" id="CHEBI:140395"/>
        <dbReference type="EC" id="2.7.7.48"/>
    </reaction>
</comment>